<accession>A0A131ZZS8</accession>
<dbReference type="InterPro" id="IPR018114">
    <property type="entry name" value="TRYPSIN_HIS"/>
</dbReference>
<organism evidence="2 3">
    <name type="scientific">Sarcoptes scabiei</name>
    <name type="common">Itch mite</name>
    <name type="synonym">Acarus scabiei</name>
    <dbReference type="NCBI Taxonomy" id="52283"/>
    <lineage>
        <taxon>Eukaryota</taxon>
        <taxon>Metazoa</taxon>
        <taxon>Ecdysozoa</taxon>
        <taxon>Arthropoda</taxon>
        <taxon>Chelicerata</taxon>
        <taxon>Arachnida</taxon>
        <taxon>Acari</taxon>
        <taxon>Acariformes</taxon>
        <taxon>Sarcoptiformes</taxon>
        <taxon>Astigmata</taxon>
        <taxon>Psoroptidia</taxon>
        <taxon>Sarcoptoidea</taxon>
        <taxon>Sarcoptidae</taxon>
        <taxon>Sarcoptinae</taxon>
        <taxon>Sarcoptes</taxon>
    </lineage>
</organism>
<dbReference type="GO" id="GO:0006508">
    <property type="term" value="P:proteolysis"/>
    <property type="evidence" value="ECO:0007669"/>
    <property type="project" value="UniProtKB-KW"/>
</dbReference>
<dbReference type="FunFam" id="2.40.10.10:FF:000068">
    <property type="entry name" value="transmembrane protease serine 2"/>
    <property type="match status" value="1"/>
</dbReference>
<dbReference type="InterPro" id="IPR001314">
    <property type="entry name" value="Peptidase_S1A"/>
</dbReference>
<dbReference type="SUPFAM" id="SSF50494">
    <property type="entry name" value="Trypsin-like serine proteases"/>
    <property type="match status" value="1"/>
</dbReference>
<protein>
    <submittedName>
        <fullName evidence="2">Trypsin-like serine protease 1</fullName>
    </submittedName>
</protein>
<sequence length="210" mass="23938">MDLLQLIFLSILIVKSWFVISISLPEFCGRNRFGVDFNRFIVGGNLSPRGQWPWQVFLRIHIHGDIVSAHIDCGGSILNDRWILTAAHCVKSIRDRLNDPNIKAEIKLNSIDIDHQDKFVITKRIIKIRIHEEFDSSIPLNDIALLKIEGRLDFSNGIIAPICLQNLAKENLFRNCYVTGYGFNDKVLNYAANHKTVPLMIIVCEASIKI</sequence>
<dbReference type="VEuPathDB" id="VectorBase:SSCA001856"/>
<dbReference type="OrthoDB" id="10051896at2759"/>
<reference evidence="2 3" key="1">
    <citation type="journal article" date="2015" name="Parasit. Vectors">
        <title>Draft genome of the scabies mite.</title>
        <authorList>
            <person name="Rider S.D.Jr."/>
            <person name="Morgan M.S."/>
            <person name="Arlian L.G."/>
        </authorList>
    </citation>
    <scope>NUCLEOTIDE SEQUENCE [LARGE SCALE GENOMIC DNA]</scope>
    <source>
        <strain evidence="2">Arlian Lab</strain>
    </source>
</reference>
<keyword evidence="2" id="KW-0645">Protease</keyword>
<dbReference type="PROSITE" id="PS00134">
    <property type="entry name" value="TRYPSIN_HIS"/>
    <property type="match status" value="1"/>
</dbReference>
<keyword evidence="1" id="KW-1015">Disulfide bond</keyword>
<dbReference type="InterPro" id="IPR043504">
    <property type="entry name" value="Peptidase_S1_PA_chymotrypsin"/>
</dbReference>
<comment type="caution">
    <text evidence="2">The sequence shown here is derived from an EMBL/GenBank/DDBJ whole genome shotgun (WGS) entry which is preliminary data.</text>
</comment>
<dbReference type="Proteomes" id="UP000616769">
    <property type="component" value="Unassembled WGS sequence"/>
</dbReference>
<dbReference type="InterPro" id="IPR009003">
    <property type="entry name" value="Peptidase_S1_PA"/>
</dbReference>
<dbReference type="PRINTS" id="PR00722">
    <property type="entry name" value="CHYMOTRYPSIN"/>
</dbReference>
<keyword evidence="2" id="KW-0378">Hydrolase</keyword>
<evidence type="ECO:0000256" key="1">
    <source>
        <dbReference type="ARBA" id="ARBA00023157"/>
    </source>
</evidence>
<dbReference type="PROSITE" id="PS50240">
    <property type="entry name" value="TRYPSIN_DOM"/>
    <property type="match status" value="1"/>
</dbReference>
<dbReference type="Pfam" id="PF00089">
    <property type="entry name" value="Trypsin"/>
    <property type="match status" value="1"/>
</dbReference>
<evidence type="ECO:0000313" key="2">
    <source>
        <dbReference type="EMBL" id="KPM04368.1"/>
    </source>
</evidence>
<name>A0A131ZZS8_SARSC</name>
<dbReference type="PANTHER" id="PTHR24252">
    <property type="entry name" value="ACROSIN-RELATED"/>
    <property type="match status" value="1"/>
</dbReference>
<dbReference type="GO" id="GO:0004252">
    <property type="term" value="F:serine-type endopeptidase activity"/>
    <property type="evidence" value="ECO:0007669"/>
    <property type="project" value="InterPro"/>
</dbReference>
<gene>
    <name evidence="2" type="ORF">QR98_0028120</name>
</gene>
<dbReference type="EMBL" id="JXLN01008534">
    <property type="protein sequence ID" value="KPM04368.1"/>
    <property type="molecule type" value="Genomic_DNA"/>
</dbReference>
<evidence type="ECO:0000313" key="3">
    <source>
        <dbReference type="Proteomes" id="UP000616769"/>
    </source>
</evidence>
<dbReference type="AlphaFoldDB" id="A0A131ZZS8"/>
<proteinExistence type="predicted"/>
<dbReference type="InterPro" id="IPR001254">
    <property type="entry name" value="Trypsin_dom"/>
</dbReference>
<dbReference type="Gene3D" id="2.40.10.10">
    <property type="entry name" value="Trypsin-like serine proteases"/>
    <property type="match status" value="2"/>
</dbReference>
<dbReference type="SMART" id="SM00020">
    <property type="entry name" value="Tryp_SPc"/>
    <property type="match status" value="1"/>
</dbReference>
<dbReference type="PANTHER" id="PTHR24252:SF7">
    <property type="entry name" value="HYALIN"/>
    <property type="match status" value="1"/>
</dbReference>